<sequence>MKKTLILLAAVCCFVLGMRDGQAAFIGESLDFDLPTEIADAAEAGKRVVVMFHYSGCPFCSKMRARVFPDPAVDAYYSDKFVLLESNIKGDLEITSPDGKGMSEKAWATELRIRATPVIIFFDTDGKQALRITGYFPPERFIAAGRYVHSGAYKEGISLARFMRDGR</sequence>
<dbReference type="STRING" id="1434232.MAIT1_02688"/>
<evidence type="ECO:0000313" key="3">
    <source>
        <dbReference type="EMBL" id="OSM02531.1"/>
    </source>
</evidence>
<gene>
    <name evidence="3" type="ORF">MAIT1_02688</name>
</gene>
<dbReference type="InterPro" id="IPR036249">
    <property type="entry name" value="Thioredoxin-like_sf"/>
</dbReference>
<feature type="domain" description="Thioredoxin" evidence="2">
    <location>
        <begin position="16"/>
        <end position="150"/>
    </location>
</feature>
<dbReference type="CDD" id="cd02951">
    <property type="entry name" value="SoxW"/>
    <property type="match status" value="1"/>
</dbReference>
<feature type="signal peptide" evidence="1">
    <location>
        <begin position="1"/>
        <end position="23"/>
    </location>
</feature>
<dbReference type="RefSeq" id="WP_085445385.1">
    <property type="nucleotide sequence ID" value="NZ_LVJN01000020.1"/>
</dbReference>
<evidence type="ECO:0000259" key="2">
    <source>
        <dbReference type="PROSITE" id="PS51352"/>
    </source>
</evidence>
<name>A0A1Y2K3E2_9PROT</name>
<keyword evidence="4" id="KW-1185">Reference proteome</keyword>
<organism evidence="3 4">
    <name type="scientific">Magnetofaba australis IT-1</name>
    <dbReference type="NCBI Taxonomy" id="1434232"/>
    <lineage>
        <taxon>Bacteria</taxon>
        <taxon>Pseudomonadati</taxon>
        <taxon>Pseudomonadota</taxon>
        <taxon>Magnetococcia</taxon>
        <taxon>Magnetococcales</taxon>
        <taxon>Magnetococcaceae</taxon>
        <taxon>Magnetofaba</taxon>
    </lineage>
</organism>
<dbReference type="InterPro" id="IPR013766">
    <property type="entry name" value="Thioredoxin_domain"/>
</dbReference>
<protein>
    <recommendedName>
        <fullName evidence="2">Thioredoxin domain-containing protein</fullName>
    </recommendedName>
</protein>
<comment type="caution">
    <text evidence="3">The sequence shown here is derived from an EMBL/GenBank/DDBJ whole genome shotgun (WGS) entry which is preliminary data.</text>
</comment>
<accession>A0A1Y2K3E2</accession>
<proteinExistence type="predicted"/>
<dbReference type="InterPro" id="IPR012336">
    <property type="entry name" value="Thioredoxin-like_fold"/>
</dbReference>
<dbReference type="SUPFAM" id="SSF52833">
    <property type="entry name" value="Thioredoxin-like"/>
    <property type="match status" value="1"/>
</dbReference>
<dbReference type="PROSITE" id="PS51352">
    <property type="entry name" value="THIOREDOXIN_2"/>
    <property type="match status" value="1"/>
</dbReference>
<evidence type="ECO:0000313" key="4">
    <source>
        <dbReference type="Proteomes" id="UP000194003"/>
    </source>
</evidence>
<dbReference type="OrthoDB" id="9811036at2"/>
<reference evidence="3 4" key="1">
    <citation type="journal article" date="2016" name="BMC Genomics">
        <title>Combined genomic and structural analyses of a cultured magnetotactic bacterium reveals its niche adaptation to a dynamic environment.</title>
        <authorList>
            <person name="Araujo A.C."/>
            <person name="Morillo V."/>
            <person name="Cypriano J."/>
            <person name="Teixeira L.C."/>
            <person name="Leao P."/>
            <person name="Lyra S."/>
            <person name="Almeida L.G."/>
            <person name="Bazylinski D.A."/>
            <person name="Vasconcellos A.T."/>
            <person name="Abreu F."/>
            <person name="Lins U."/>
        </authorList>
    </citation>
    <scope>NUCLEOTIDE SEQUENCE [LARGE SCALE GENOMIC DNA]</scope>
    <source>
        <strain evidence="3 4">IT-1</strain>
    </source>
</reference>
<dbReference type="Pfam" id="PF13098">
    <property type="entry name" value="Thioredoxin_2"/>
    <property type="match status" value="1"/>
</dbReference>
<dbReference type="AlphaFoldDB" id="A0A1Y2K3E2"/>
<dbReference type="Gene3D" id="3.40.30.10">
    <property type="entry name" value="Glutaredoxin"/>
    <property type="match status" value="1"/>
</dbReference>
<dbReference type="EMBL" id="LVJN01000020">
    <property type="protein sequence ID" value="OSM02531.1"/>
    <property type="molecule type" value="Genomic_DNA"/>
</dbReference>
<evidence type="ECO:0000256" key="1">
    <source>
        <dbReference type="SAM" id="SignalP"/>
    </source>
</evidence>
<dbReference type="InterPro" id="IPR041737">
    <property type="entry name" value="SoxW"/>
</dbReference>
<dbReference type="Proteomes" id="UP000194003">
    <property type="component" value="Unassembled WGS sequence"/>
</dbReference>
<feature type="chain" id="PRO_5012192403" description="Thioredoxin domain-containing protein" evidence="1">
    <location>
        <begin position="24"/>
        <end position="167"/>
    </location>
</feature>
<keyword evidence="1" id="KW-0732">Signal</keyword>